<dbReference type="VEuPathDB" id="PlasmoDB:PmUG01_14070700"/>
<gene>
    <name evidence="3" type="primary">PmUG01_14070700</name>
    <name evidence="3" type="ORF">PMUG01_14070700</name>
</gene>
<name>A0A1D3TFB4_PLAMA</name>
<reference evidence="3 4" key="1">
    <citation type="submission" date="2016-06" db="EMBL/GenBank/DDBJ databases">
        <authorList>
            <consortium name="Pathogen Informatics"/>
        </authorList>
    </citation>
    <scope>NUCLEOTIDE SEQUENCE [LARGE SCALE GENOMIC DNA]</scope>
</reference>
<feature type="compositionally biased region" description="Polar residues" evidence="1">
    <location>
        <begin position="52"/>
        <end position="68"/>
    </location>
</feature>
<dbReference type="CDD" id="cd06464">
    <property type="entry name" value="ACD_sHsps-like"/>
    <property type="match status" value="1"/>
</dbReference>
<feature type="compositionally biased region" description="Low complexity" evidence="1">
    <location>
        <begin position="136"/>
        <end position="153"/>
    </location>
</feature>
<organism evidence="3 4">
    <name type="scientific">Plasmodium malariae</name>
    <dbReference type="NCBI Taxonomy" id="5858"/>
    <lineage>
        <taxon>Eukaryota</taxon>
        <taxon>Sar</taxon>
        <taxon>Alveolata</taxon>
        <taxon>Apicomplexa</taxon>
        <taxon>Aconoidasida</taxon>
        <taxon>Haemosporida</taxon>
        <taxon>Plasmodiidae</taxon>
        <taxon>Plasmodium</taxon>
        <taxon>Plasmodium (Plasmodium)</taxon>
    </lineage>
</organism>
<dbReference type="RefSeq" id="XP_028864600.1">
    <property type="nucleotide sequence ID" value="XM_029008296.1"/>
</dbReference>
<feature type="compositionally biased region" description="Basic and acidic residues" evidence="1">
    <location>
        <begin position="115"/>
        <end position="135"/>
    </location>
</feature>
<evidence type="ECO:0000256" key="1">
    <source>
        <dbReference type="SAM" id="MobiDB-lite"/>
    </source>
</evidence>
<accession>A0A1D3TFB4</accession>
<evidence type="ECO:0000313" key="3">
    <source>
        <dbReference type="EMBL" id="SCP03647.1"/>
    </source>
</evidence>
<dbReference type="Pfam" id="PF00011">
    <property type="entry name" value="HSP20"/>
    <property type="match status" value="1"/>
</dbReference>
<proteinExistence type="predicted"/>
<keyword evidence="4" id="KW-1185">Reference proteome</keyword>
<dbReference type="Gene3D" id="2.60.40.790">
    <property type="match status" value="1"/>
</dbReference>
<evidence type="ECO:0000259" key="2">
    <source>
        <dbReference type="Pfam" id="PF00011"/>
    </source>
</evidence>
<dbReference type="InterPro" id="IPR002068">
    <property type="entry name" value="A-crystallin/Hsp20_dom"/>
</dbReference>
<dbReference type="InterPro" id="IPR008978">
    <property type="entry name" value="HSP20-like_chaperone"/>
</dbReference>
<dbReference type="OMA" id="NTEKVFY"/>
<dbReference type="SUPFAM" id="SSF49764">
    <property type="entry name" value="HSP20-like chaperones"/>
    <property type="match status" value="1"/>
</dbReference>
<dbReference type="GeneID" id="39872018"/>
<feature type="domain" description="SHSP" evidence="2">
    <location>
        <begin position="232"/>
        <end position="297"/>
    </location>
</feature>
<evidence type="ECO:0000313" key="4">
    <source>
        <dbReference type="Proteomes" id="UP000219813"/>
    </source>
</evidence>
<dbReference type="EMBL" id="LT594635">
    <property type="protein sequence ID" value="SCP03647.1"/>
    <property type="molecule type" value="Genomic_DNA"/>
</dbReference>
<protein>
    <recommendedName>
        <fullName evidence="2">SHSP domain-containing protein</fullName>
    </recommendedName>
</protein>
<feature type="compositionally biased region" description="Basic and acidic residues" evidence="1">
    <location>
        <begin position="41"/>
        <end position="51"/>
    </location>
</feature>
<dbReference type="AlphaFoldDB" id="A0A1D3TFB4"/>
<sequence>MKMDQIEILKKNLNTEKVFYNLNWHELALDRSFDDSLSKNFENDKTNEDRYSYTSDDNAKNYYTNEGVTQDKGVLGKTYYNNDNVGGEQHEKRSRQRKKIPDKGGRNSGRNSGSNRDKNGCKNGDKISDKNKDKNNNSNYDLKNLINLNNNHNSGRINDHATEHDSIPSTPVLSYEPHPFSGKNGMCEVKKCNFIKEVKTEQSSNISFIPPVDILYDNEKVVFLFFISGDLENFKISSNNNYLTISGKKIPYDVQKCASYFSHEIKTGYFLRTYYFMKSIDKEKIHYEYKNGVMKILVYI</sequence>
<dbReference type="OrthoDB" id="374555at2759"/>
<dbReference type="Proteomes" id="UP000219813">
    <property type="component" value="Chromosome 14"/>
</dbReference>
<dbReference type="KEGG" id="pmal:PMUG01_14070700"/>
<feature type="region of interest" description="Disordered" evidence="1">
    <location>
        <begin position="41"/>
        <end position="158"/>
    </location>
</feature>